<dbReference type="GO" id="GO:0016491">
    <property type="term" value="F:oxidoreductase activity"/>
    <property type="evidence" value="ECO:0007669"/>
    <property type="project" value="UniProtKB-KW"/>
</dbReference>
<dbReference type="OMA" id="EDWEIND"/>
<dbReference type="Pfam" id="PF00106">
    <property type="entry name" value="adh_short"/>
    <property type="match status" value="1"/>
</dbReference>
<dbReference type="PRINTS" id="PR00081">
    <property type="entry name" value="GDHRDH"/>
</dbReference>
<reference evidence="3" key="1">
    <citation type="submission" date="2025-08" db="UniProtKB">
        <authorList>
            <consortium name="RefSeq"/>
        </authorList>
    </citation>
    <scope>IDENTIFICATION</scope>
    <source>
        <tissue evidence="3">Whole body</tissue>
    </source>
</reference>
<dbReference type="GeneID" id="113398702"/>
<sequence>MCETSARLNGKVAIITGGSTGVGYEAAKAIANKGAKVIIASRNETKLIRARDRLEQITGNKNITYKLLDLASLNSVRKFANDTLNMEERVDILINNAGAVGLPDKMTADGLNLTMQVNYFGAFLLTFLLLPMLKNSAPSRIINSSAASMYIGHIDFDHWNDVGLYTSVEILANSKLAVTLFTAELDRRLKDSGVTANTIDPFVVRDTDILNNLPSLTKNISQLFVDVIGQPKEDVGKQITLLAAEPELEKVSGEHYKFCHKWINHWLVSDQQLTEQLWETSKNVVNLTQDEDWEINDI</sequence>
<dbReference type="Gene3D" id="3.40.50.720">
    <property type="entry name" value="NAD(P)-binding Rossmann-like Domain"/>
    <property type="match status" value="1"/>
</dbReference>
<protein>
    <submittedName>
        <fullName evidence="3">Retinol dehydrogenase 11-like</fullName>
    </submittedName>
</protein>
<gene>
    <name evidence="3" type="primary">LOC113398702</name>
</gene>
<keyword evidence="1" id="KW-0560">Oxidoreductase</keyword>
<dbReference type="AlphaFoldDB" id="A0A8B8IAP5"/>
<accession>A0A8B8IAP5</accession>
<dbReference type="InterPro" id="IPR002347">
    <property type="entry name" value="SDR_fam"/>
</dbReference>
<proteinExistence type="predicted"/>
<name>A0A8B8IAP5_VANTA</name>
<evidence type="ECO:0000256" key="1">
    <source>
        <dbReference type="ARBA" id="ARBA00023002"/>
    </source>
</evidence>
<organism evidence="2 3">
    <name type="scientific">Vanessa tameamea</name>
    <name type="common">Kamehameha butterfly</name>
    <dbReference type="NCBI Taxonomy" id="334116"/>
    <lineage>
        <taxon>Eukaryota</taxon>
        <taxon>Metazoa</taxon>
        <taxon>Ecdysozoa</taxon>
        <taxon>Arthropoda</taxon>
        <taxon>Hexapoda</taxon>
        <taxon>Insecta</taxon>
        <taxon>Pterygota</taxon>
        <taxon>Neoptera</taxon>
        <taxon>Endopterygota</taxon>
        <taxon>Lepidoptera</taxon>
        <taxon>Glossata</taxon>
        <taxon>Ditrysia</taxon>
        <taxon>Papilionoidea</taxon>
        <taxon>Nymphalidae</taxon>
        <taxon>Nymphalinae</taxon>
        <taxon>Vanessa</taxon>
    </lineage>
</organism>
<dbReference type="Proteomes" id="UP001652626">
    <property type="component" value="Chromosome 14"/>
</dbReference>
<evidence type="ECO:0000313" key="2">
    <source>
        <dbReference type="Proteomes" id="UP001652626"/>
    </source>
</evidence>
<dbReference type="PANTHER" id="PTHR43157:SF31">
    <property type="entry name" value="PHOSPHATIDYLINOSITOL-GLYCAN BIOSYNTHESIS CLASS F PROTEIN"/>
    <property type="match status" value="1"/>
</dbReference>
<dbReference type="SUPFAM" id="SSF51735">
    <property type="entry name" value="NAD(P)-binding Rossmann-fold domains"/>
    <property type="match status" value="1"/>
</dbReference>
<keyword evidence="2" id="KW-1185">Reference proteome</keyword>
<dbReference type="InterPro" id="IPR036291">
    <property type="entry name" value="NAD(P)-bd_dom_sf"/>
</dbReference>
<dbReference type="PANTHER" id="PTHR43157">
    <property type="entry name" value="PHOSPHATIDYLINOSITOL-GLYCAN BIOSYNTHESIS CLASS F PROTEIN-RELATED"/>
    <property type="match status" value="1"/>
</dbReference>
<dbReference type="RefSeq" id="XP_026493362.2">
    <property type="nucleotide sequence ID" value="XM_026637577.2"/>
</dbReference>
<dbReference type="OrthoDB" id="191139at2759"/>
<evidence type="ECO:0000313" key="3">
    <source>
        <dbReference type="RefSeq" id="XP_026493362.2"/>
    </source>
</evidence>